<dbReference type="InterPro" id="IPR018731">
    <property type="entry name" value="Atg13_N"/>
</dbReference>
<feature type="region of interest" description="Disordered" evidence="2">
    <location>
        <begin position="328"/>
        <end position="374"/>
    </location>
</feature>
<dbReference type="Proteomes" id="UP001408789">
    <property type="component" value="Unassembled WGS sequence"/>
</dbReference>
<keyword evidence="1" id="KW-0072">Autophagy</keyword>
<reference evidence="4 5" key="1">
    <citation type="submission" date="2024-04" db="EMBL/GenBank/DDBJ databases">
        <title>The reference genome of an endangered Asteraceae, Deinandra increscens subsp. villosa, native to the Central Coast of California.</title>
        <authorList>
            <person name="Guilliams M."/>
            <person name="Hasenstab-Lehman K."/>
            <person name="Meyer R."/>
            <person name="Mcevoy S."/>
        </authorList>
    </citation>
    <scope>NUCLEOTIDE SEQUENCE [LARGE SCALE GENOMIC DNA]</scope>
    <source>
        <tissue evidence="4">Leaf</tissue>
    </source>
</reference>
<feature type="compositionally biased region" description="Low complexity" evidence="2">
    <location>
        <begin position="505"/>
        <end position="520"/>
    </location>
</feature>
<organism evidence="4 5">
    <name type="scientific">Deinandra increscens subsp. villosa</name>
    <dbReference type="NCBI Taxonomy" id="3103831"/>
    <lineage>
        <taxon>Eukaryota</taxon>
        <taxon>Viridiplantae</taxon>
        <taxon>Streptophyta</taxon>
        <taxon>Embryophyta</taxon>
        <taxon>Tracheophyta</taxon>
        <taxon>Spermatophyta</taxon>
        <taxon>Magnoliopsida</taxon>
        <taxon>eudicotyledons</taxon>
        <taxon>Gunneridae</taxon>
        <taxon>Pentapetalae</taxon>
        <taxon>asterids</taxon>
        <taxon>campanulids</taxon>
        <taxon>Asterales</taxon>
        <taxon>Asteraceae</taxon>
        <taxon>Asteroideae</taxon>
        <taxon>Heliantheae alliance</taxon>
        <taxon>Madieae</taxon>
        <taxon>Madiinae</taxon>
        <taxon>Deinandra</taxon>
    </lineage>
</organism>
<evidence type="ECO:0000259" key="3">
    <source>
        <dbReference type="Pfam" id="PF10033"/>
    </source>
</evidence>
<dbReference type="GO" id="GO:0000407">
    <property type="term" value="C:phagophore assembly site"/>
    <property type="evidence" value="ECO:0007669"/>
    <property type="project" value="TreeGrafter"/>
</dbReference>
<evidence type="ECO:0000313" key="5">
    <source>
        <dbReference type="Proteomes" id="UP001408789"/>
    </source>
</evidence>
<feature type="region of interest" description="Disordered" evidence="2">
    <location>
        <begin position="597"/>
        <end position="627"/>
    </location>
</feature>
<accession>A0AAP0DAV0</accession>
<dbReference type="GO" id="GO:1990316">
    <property type="term" value="C:Atg1/ULK1 kinase complex"/>
    <property type="evidence" value="ECO:0007669"/>
    <property type="project" value="InterPro"/>
</dbReference>
<dbReference type="GO" id="GO:0005829">
    <property type="term" value="C:cytosol"/>
    <property type="evidence" value="ECO:0007669"/>
    <property type="project" value="TreeGrafter"/>
</dbReference>
<evidence type="ECO:0000256" key="1">
    <source>
        <dbReference type="ARBA" id="ARBA00023006"/>
    </source>
</evidence>
<dbReference type="Gene3D" id="3.30.900.10">
    <property type="entry name" value="HORMA domain"/>
    <property type="match status" value="1"/>
</dbReference>
<feature type="domain" description="Autophagy-related protein 13 N-terminal" evidence="3">
    <location>
        <begin position="56"/>
        <end position="296"/>
    </location>
</feature>
<feature type="region of interest" description="Disordered" evidence="2">
    <location>
        <begin position="410"/>
        <end position="429"/>
    </location>
</feature>
<feature type="compositionally biased region" description="Low complexity" evidence="2">
    <location>
        <begin position="616"/>
        <end position="625"/>
    </location>
</feature>
<dbReference type="PANTHER" id="PTHR13430:SF15">
    <property type="entry name" value="AUTOPHAGY-RELATED PROTEIN 13B"/>
    <property type="match status" value="1"/>
</dbReference>
<dbReference type="InterPro" id="IPR036570">
    <property type="entry name" value="HORMA_dom_sf"/>
</dbReference>
<dbReference type="GO" id="GO:0000423">
    <property type="term" value="P:mitophagy"/>
    <property type="evidence" value="ECO:0007669"/>
    <property type="project" value="TreeGrafter"/>
</dbReference>
<keyword evidence="5" id="KW-1185">Reference proteome</keyword>
<evidence type="ECO:0000313" key="4">
    <source>
        <dbReference type="EMBL" id="KAK9071539.1"/>
    </source>
</evidence>
<sequence>MESSSSSSSDGSLDPPADALTDHNVRTEFGWNWRKEKHLIMAVNPHSELAKMEQIITEFFAKSLHIVLESRCPFVSSRNYSGEKMYSPSSSVSSFSSLRPRDKWFNLALRDCPAALENIDFWRQSNLEPMVVDVVLVQRPRHWDSARSSPKVGLERNLSSKDRFPIGLRSDSDEFGGDGNSQKIIERWIVQYESKKGCKEGSSGNKRPNSTSSHALYKKSILLLRSLYVTVRLLPAYKIFREISSSGQIRSFSLIHRVSSSVEPLIRRDEAEMQQFMFTPVDTLSGKLCISLLYLPSISDTASESSTPMSPQFIPDYVGSPLADPLKRLPSSPMPQYSPSSSPFGRRHSWSYDASRASPPSALPSPSPTYSESRTLYSKFGSHRPPLSSRYSSLEPAQVHVKDIGYDEYLPSPNFSPSPSPSPSPTIGSNMLKVLLRSDSAPVYIPASRLEDAPLSSNKTVLPFSPPISATRPSLSLVERSSSIPTTTGKLEEEIVRMSGGKILSNSSPHKSSSRSFSRLSFEDSYDDSEFSGPFVLEYDDMMDPGSRPGSSDRSGNLGTPHERVKSQDAAVGALVQMLKKAPPLQQDLNRSQTVCKTSKPENSFNQIRDHPPLASSGMSSSRVSGIKTTSDALEELKAYMDVKLMLLRQSGNP</sequence>
<gene>
    <name evidence="4" type="ORF">SSX86_007967</name>
</gene>
<dbReference type="GO" id="GO:0034727">
    <property type="term" value="P:piecemeal microautophagy of the nucleus"/>
    <property type="evidence" value="ECO:0007669"/>
    <property type="project" value="TreeGrafter"/>
</dbReference>
<comment type="caution">
    <text evidence="4">The sequence shown here is derived from an EMBL/GenBank/DDBJ whole genome shotgun (WGS) entry which is preliminary data.</text>
</comment>
<feature type="compositionally biased region" description="Polar residues" evidence="2">
    <location>
        <begin position="597"/>
        <end position="607"/>
    </location>
</feature>
<evidence type="ECO:0000256" key="2">
    <source>
        <dbReference type="SAM" id="MobiDB-lite"/>
    </source>
</evidence>
<feature type="region of interest" description="Disordered" evidence="2">
    <location>
        <begin position="1"/>
        <end position="21"/>
    </location>
</feature>
<feature type="compositionally biased region" description="Low complexity" evidence="2">
    <location>
        <begin position="330"/>
        <end position="343"/>
    </location>
</feature>
<dbReference type="EMBL" id="JBCNJP010000010">
    <property type="protein sequence ID" value="KAK9071539.1"/>
    <property type="molecule type" value="Genomic_DNA"/>
</dbReference>
<feature type="compositionally biased region" description="Pro residues" evidence="2">
    <location>
        <begin position="414"/>
        <end position="424"/>
    </location>
</feature>
<protein>
    <recommendedName>
        <fullName evidence="3">Autophagy-related protein 13 N-terminal domain-containing protein</fullName>
    </recommendedName>
</protein>
<name>A0AAP0DAV0_9ASTR</name>
<dbReference type="GO" id="GO:0034497">
    <property type="term" value="P:protein localization to phagophore assembly site"/>
    <property type="evidence" value="ECO:0007669"/>
    <property type="project" value="TreeGrafter"/>
</dbReference>
<feature type="region of interest" description="Disordered" evidence="2">
    <location>
        <begin position="500"/>
        <end position="566"/>
    </location>
</feature>
<dbReference type="Pfam" id="PF10033">
    <property type="entry name" value="ATG13"/>
    <property type="match status" value="1"/>
</dbReference>
<dbReference type="PANTHER" id="PTHR13430">
    <property type="match status" value="1"/>
</dbReference>
<feature type="compositionally biased region" description="Low complexity" evidence="2">
    <location>
        <begin position="544"/>
        <end position="556"/>
    </location>
</feature>
<dbReference type="InterPro" id="IPR040182">
    <property type="entry name" value="ATG13"/>
</dbReference>
<proteinExistence type="predicted"/>
<dbReference type="AlphaFoldDB" id="A0AAP0DAV0"/>